<keyword evidence="2" id="KW-1185">Reference proteome</keyword>
<organism evidence="1 2">
    <name type="scientific">Noviherbaspirillum cavernae</name>
    <dbReference type="NCBI Taxonomy" id="2320862"/>
    <lineage>
        <taxon>Bacteria</taxon>
        <taxon>Pseudomonadati</taxon>
        <taxon>Pseudomonadota</taxon>
        <taxon>Betaproteobacteria</taxon>
        <taxon>Burkholderiales</taxon>
        <taxon>Oxalobacteraceae</taxon>
        <taxon>Noviherbaspirillum</taxon>
    </lineage>
</organism>
<evidence type="ECO:0008006" key="3">
    <source>
        <dbReference type="Google" id="ProtNLM"/>
    </source>
</evidence>
<accession>A0A418WWX3</accession>
<comment type="caution">
    <text evidence="1">The sequence shown here is derived from an EMBL/GenBank/DDBJ whole genome shotgun (WGS) entry which is preliminary data.</text>
</comment>
<reference evidence="1 2" key="1">
    <citation type="submission" date="2018-09" db="EMBL/GenBank/DDBJ databases">
        <authorList>
            <person name="Zhu H."/>
        </authorList>
    </citation>
    <scope>NUCLEOTIDE SEQUENCE [LARGE SCALE GENOMIC DNA]</scope>
    <source>
        <strain evidence="1 2">K2R10-39</strain>
    </source>
</reference>
<dbReference type="RefSeq" id="WP_119735743.1">
    <property type="nucleotide sequence ID" value="NZ_QYUN01000002.1"/>
</dbReference>
<dbReference type="OrthoDB" id="4564933at2"/>
<evidence type="ECO:0000313" key="2">
    <source>
        <dbReference type="Proteomes" id="UP000285190"/>
    </source>
</evidence>
<gene>
    <name evidence="1" type="ORF">D3870_00420</name>
</gene>
<dbReference type="Gene3D" id="3.40.630.30">
    <property type="match status" value="1"/>
</dbReference>
<evidence type="ECO:0000313" key="1">
    <source>
        <dbReference type="EMBL" id="RJG04687.1"/>
    </source>
</evidence>
<protein>
    <recommendedName>
        <fullName evidence="3">GNAT family N-acetyltransferase</fullName>
    </recommendedName>
</protein>
<dbReference type="Proteomes" id="UP000285190">
    <property type="component" value="Unassembled WGS sequence"/>
</dbReference>
<sequence>MTMRKLLTRHLTPEDVPALLALEQSKWEPHQAADRGSLLQRIRTYPTLCIGAFCPHSGAALASLFLRPIDPAVFTAPTQWQDSANMAAPFSDATRHRSLFGISLSSNDANAVAEIFRFFYPRALKAGWKDIYLGSPIPGFRKARTLSPELSVWQYAHAKRKFHGKEPLDPQLRYYFRKGFRQIVSIQKNYFPHEESLDYGVILRGIIPLSQPRRLWRITPLFVLESFAAMMFGLAR</sequence>
<proteinExistence type="predicted"/>
<dbReference type="EMBL" id="QYUN01000002">
    <property type="protein sequence ID" value="RJG04687.1"/>
    <property type="molecule type" value="Genomic_DNA"/>
</dbReference>
<name>A0A418WWX3_9BURK</name>
<dbReference type="AlphaFoldDB" id="A0A418WWX3"/>